<accession>A0A507DMD5</accession>
<feature type="compositionally biased region" description="Low complexity" evidence="2">
    <location>
        <begin position="1514"/>
        <end position="1537"/>
    </location>
</feature>
<feature type="compositionally biased region" description="Polar residues" evidence="2">
    <location>
        <begin position="732"/>
        <end position="749"/>
    </location>
</feature>
<dbReference type="STRING" id="246404.A0A507DMD5"/>
<feature type="compositionally biased region" description="Low complexity" evidence="2">
    <location>
        <begin position="850"/>
        <end position="867"/>
    </location>
</feature>
<feature type="region of interest" description="Disordered" evidence="2">
    <location>
        <begin position="1263"/>
        <end position="1308"/>
    </location>
</feature>
<protein>
    <submittedName>
        <fullName evidence="3">Uncharacterized protein</fullName>
    </submittedName>
</protein>
<feature type="region of interest" description="Disordered" evidence="2">
    <location>
        <begin position="1399"/>
        <end position="1479"/>
    </location>
</feature>
<feature type="compositionally biased region" description="Basic and acidic residues" evidence="2">
    <location>
        <begin position="756"/>
        <end position="767"/>
    </location>
</feature>
<feature type="compositionally biased region" description="Low complexity" evidence="2">
    <location>
        <begin position="793"/>
        <end position="804"/>
    </location>
</feature>
<sequence>MIRKEKRKKKKELTAKSNATTESERDSDRGGRNSGAGAKLKAMLSPNSSKKKNKKGRDMVISGPIVDPNADIPRGAIPLGRFKANQAQVQKAHSSDSDSGMMEMRQGLDDTDEEYESDQPPPPPKRTLSVSARGGRGQSQRRASRQQQSQTRRPNTYADDSSDFEEDEAVAKGHSRRPVDEPVKSPKSPTSPARVKAPEHRSPNAMVSSKSKAEARRQESDDSSQFTDDSEQSAQSPVPKQPAQVPKSSQSTSKQQRLSGKVVQRKPVQISSSEDEMTDSDNDARNAPSVVSSIPPRRDPSESRKQPPVQQSRSQPKREQQRRNFDTDDSEIDDISIVSDDGNAQRRDPPPKEQPKNISIDPQGRRPRNGAEDVSRERFGKLKQKLRVSTNRDSFETVDSSDARQQKENSMHARQRSPVSPNAPRSPRLNSPAASPASGSGSEVRRPMRGAASQSPHRNAPTQLNKSATIASPKSNTNTAAQPRRAASESRKADPTSPKGDHQRVIHSESSSQTEDSDDDQPSKRHISDNPASVPPTSVSPPNVGRTLTALDPSKRTWAAKKRADPVAPSALDKLEGKVASPAAMSRKMSADRKSLQRKSSDLELWNMDAMLAEKKELAEKQRALALAKADELARVQAEQEEREEKLRENQAAAKALAERLAQEEEEMEEAKRLEEEATAAMALTARSRSRSRSKSRVRAGVPTAPQPLPMPPSVSPPSSRDSSPDSRHVSNSPPRKQRSVQNVPTQLSVRPPSTVRRESSLKRDSSPVRQRPPRTVSMGSNEQSPKSTKSPVTQQAQVAKQVTRPPRGPESTRAQAEATAKSPETLTSPVRLSRAGYDEPEPEERTRNPRLSSLSLASSQRSSMISIPERRSSMLSMSVALKSDTQLPSPLPPQPAKKFNWASAPKQDNEAPLSPLNPSAAPITLLGPDTAPVLPLPKSAIDLDIDSDSSISTVDRDVKASAVTTVDLQQVQRPPRGELKTKQTIQRPPRGQSSTRNEGTVSKGGSSGKQRRAAPPPRSNATPQSPDMLPAAVISEVPSSLASIAPPAVPPKPRSESKKSPVTATPPSKPAAKVVDIWEALENEALELEQLASAHTESNRHSKTLLNMFDELDREASVIFLQDPSAAPSNTRSMNRGSKNRKIKPSPNSTLKKGSMKPWKPATSTEDDLWKLLEDEALLLKDVLEKPAAPVTEQDRIRVMEERALRKLAQLEEKCNFLKELVKSADEGIAKREAENEAARNPKAAEKPSLLASLFKSTPKETVPILKHERSPSNASQAETLKRNDSVKSTNTGASKTEDTTLNTPQPLQDGLVIEDMGSASPVAKSGFLNRLWKRNPSNAQQTTDAIEAIAAAAGEKIPGEGQRKGSNASVDSGKTSIAAPASPILKNGVLKSAKVVEKPSSLKESAVMAKPSVGRLNPEATALDKNPTAKATAVPQTAAPSVASKASKNDLEKLKQSAKQEVPVKKPESPLPAVVAPADDAVNGNTVATAPGEKKTVLGWLFGGKKNDKDATASTASTSTTSTASAENTAVVTASGPVGMSIQQSSDGESISSKAGQSAAERSAERRKKWAELKKETEERGANSPVTWTRKQSDDEGSDSTVAGGALSRSAERRASTIRKKSDAGLAGADGRSRTELAVSSARRSPSRRRDGGNE</sequence>
<evidence type="ECO:0000313" key="3">
    <source>
        <dbReference type="EMBL" id="TPX52753.1"/>
    </source>
</evidence>
<feature type="compositionally biased region" description="Basic and acidic residues" evidence="2">
    <location>
        <begin position="296"/>
        <end position="305"/>
    </location>
</feature>
<feature type="compositionally biased region" description="Polar residues" evidence="2">
    <location>
        <begin position="963"/>
        <end position="973"/>
    </location>
</feature>
<feature type="compositionally biased region" description="Basic and acidic residues" evidence="2">
    <location>
        <begin position="211"/>
        <end position="220"/>
    </location>
</feature>
<feature type="compositionally biased region" description="Polar residues" evidence="2">
    <location>
        <begin position="1366"/>
        <end position="1377"/>
    </location>
</feature>
<feature type="compositionally biased region" description="Basic and acidic residues" evidence="2">
    <location>
        <begin position="486"/>
        <end position="507"/>
    </location>
</feature>
<feature type="compositionally biased region" description="Polar residues" evidence="2">
    <location>
        <begin position="1288"/>
        <end position="1308"/>
    </location>
</feature>
<dbReference type="Proteomes" id="UP000320333">
    <property type="component" value="Unassembled WGS sequence"/>
</dbReference>
<evidence type="ECO:0000313" key="4">
    <source>
        <dbReference type="Proteomes" id="UP000320333"/>
    </source>
</evidence>
<feature type="compositionally biased region" description="Low complexity" evidence="2">
    <location>
        <begin position="138"/>
        <end position="153"/>
    </location>
</feature>
<feature type="compositionally biased region" description="Basic and acidic residues" evidence="2">
    <location>
        <begin position="1572"/>
        <end position="1583"/>
    </location>
</feature>
<feature type="compositionally biased region" description="Polar residues" evidence="2">
    <location>
        <begin position="452"/>
        <end position="481"/>
    </location>
</feature>
<feature type="compositionally biased region" description="Basic and acidic residues" evidence="2">
    <location>
        <begin position="589"/>
        <end position="599"/>
    </location>
</feature>
<feature type="compositionally biased region" description="Low complexity" evidence="2">
    <location>
        <begin position="531"/>
        <end position="544"/>
    </location>
</feature>
<feature type="region of interest" description="Disordered" evidence="2">
    <location>
        <begin position="1505"/>
        <end position="1657"/>
    </location>
</feature>
<keyword evidence="1" id="KW-0175">Coiled coil</keyword>
<evidence type="ECO:0000256" key="1">
    <source>
        <dbReference type="SAM" id="Coils"/>
    </source>
</evidence>
<feature type="compositionally biased region" description="Basic residues" evidence="2">
    <location>
        <begin position="1"/>
        <end position="11"/>
    </location>
</feature>
<feature type="compositionally biased region" description="Polar residues" evidence="2">
    <location>
        <begin position="223"/>
        <end position="238"/>
    </location>
</feature>
<feature type="region of interest" description="Disordered" evidence="2">
    <location>
        <begin position="1358"/>
        <end position="1385"/>
    </location>
</feature>
<feature type="compositionally biased region" description="Pro residues" evidence="2">
    <location>
        <begin position="705"/>
        <end position="716"/>
    </location>
</feature>
<feature type="compositionally biased region" description="Polar residues" evidence="2">
    <location>
        <begin position="246"/>
        <end position="258"/>
    </location>
</feature>
<feature type="region of interest" description="Disordered" evidence="2">
    <location>
        <begin position="1"/>
        <end position="599"/>
    </location>
</feature>
<organism evidence="3 4">
    <name type="scientific">Chytriomyces confervae</name>
    <dbReference type="NCBI Taxonomy" id="246404"/>
    <lineage>
        <taxon>Eukaryota</taxon>
        <taxon>Fungi</taxon>
        <taxon>Fungi incertae sedis</taxon>
        <taxon>Chytridiomycota</taxon>
        <taxon>Chytridiomycota incertae sedis</taxon>
        <taxon>Chytridiomycetes</taxon>
        <taxon>Chytridiales</taxon>
        <taxon>Chytriomycetaceae</taxon>
        <taxon>Chytriomyces</taxon>
    </lineage>
</organism>
<dbReference type="OrthoDB" id="2148175at2759"/>
<feature type="compositionally biased region" description="Basic and acidic residues" evidence="2">
    <location>
        <begin position="1234"/>
        <end position="1247"/>
    </location>
</feature>
<feature type="compositionally biased region" description="Polar residues" evidence="2">
    <location>
        <begin position="778"/>
        <end position="792"/>
    </location>
</feature>
<feature type="compositionally biased region" description="Basic residues" evidence="2">
    <location>
        <begin position="688"/>
        <end position="698"/>
    </location>
</feature>
<feature type="compositionally biased region" description="Polar residues" evidence="2">
    <location>
        <begin position="983"/>
        <end position="1005"/>
    </location>
</feature>
<feature type="compositionally biased region" description="Polar residues" evidence="2">
    <location>
        <begin position="1128"/>
        <end position="1138"/>
    </location>
</feature>
<feature type="compositionally biased region" description="Basic and acidic residues" evidence="2">
    <location>
        <begin position="22"/>
        <end position="31"/>
    </location>
</feature>
<feature type="region of interest" description="Disordered" evidence="2">
    <location>
        <begin position="657"/>
        <end position="1072"/>
    </location>
</feature>
<proteinExistence type="predicted"/>
<feature type="compositionally biased region" description="Low complexity" evidence="2">
    <location>
        <begin position="912"/>
        <end position="923"/>
    </location>
</feature>
<feature type="coiled-coil region" evidence="1">
    <location>
        <begin position="1202"/>
        <end position="1229"/>
    </location>
</feature>
<feature type="compositionally biased region" description="Polar residues" evidence="2">
    <location>
        <begin position="1543"/>
        <end position="1558"/>
    </location>
</feature>
<reference evidence="3 4" key="1">
    <citation type="journal article" date="2019" name="Sci. Rep.">
        <title>Comparative genomics of chytrid fungi reveal insights into the obligate biotrophic and pathogenic lifestyle of Synchytrium endobioticum.</title>
        <authorList>
            <person name="van de Vossenberg B.T.L.H."/>
            <person name="Warris S."/>
            <person name="Nguyen H.D.T."/>
            <person name="van Gent-Pelzer M.P.E."/>
            <person name="Joly D.L."/>
            <person name="van de Geest H.C."/>
            <person name="Bonants P.J.M."/>
            <person name="Smith D.S."/>
            <person name="Levesque C.A."/>
            <person name="van der Lee T.A.J."/>
        </authorList>
    </citation>
    <scope>NUCLEOTIDE SEQUENCE [LARGE SCALE GENOMIC DNA]</scope>
    <source>
        <strain evidence="3 4">CBS 675.73</strain>
    </source>
</reference>
<feature type="compositionally biased region" description="Basic and acidic residues" evidence="2">
    <location>
        <begin position="369"/>
        <end position="380"/>
    </location>
</feature>
<dbReference type="EMBL" id="QEAP01001007">
    <property type="protein sequence ID" value="TPX52753.1"/>
    <property type="molecule type" value="Genomic_DNA"/>
</dbReference>
<evidence type="ECO:0000256" key="2">
    <source>
        <dbReference type="SAM" id="MobiDB-lite"/>
    </source>
</evidence>
<keyword evidence="4" id="KW-1185">Reference proteome</keyword>
<feature type="compositionally biased region" description="Basic and acidic residues" evidence="2">
    <location>
        <begin position="316"/>
        <end position="326"/>
    </location>
</feature>
<feature type="compositionally biased region" description="Low complexity" evidence="2">
    <location>
        <begin position="431"/>
        <end position="442"/>
    </location>
</feature>
<feature type="compositionally biased region" description="Polar residues" evidence="2">
    <location>
        <begin position="387"/>
        <end position="400"/>
    </location>
</feature>
<feature type="compositionally biased region" description="Basic and acidic residues" evidence="2">
    <location>
        <begin position="1612"/>
        <end position="1625"/>
    </location>
</feature>
<feature type="region of interest" description="Disordered" evidence="2">
    <location>
        <begin position="1234"/>
        <end position="1253"/>
    </location>
</feature>
<feature type="compositionally biased region" description="Basic and acidic residues" evidence="2">
    <location>
        <begin position="401"/>
        <end position="411"/>
    </location>
</feature>
<feature type="compositionally biased region" description="Basic and acidic residues" evidence="2">
    <location>
        <begin position="343"/>
        <end position="355"/>
    </location>
</feature>
<comment type="caution">
    <text evidence="3">The sequence shown here is derived from an EMBL/GenBank/DDBJ whole genome shotgun (WGS) entry which is preliminary data.</text>
</comment>
<gene>
    <name evidence="3" type="ORF">CcCBS67573_g09814</name>
</gene>
<feature type="region of interest" description="Disordered" evidence="2">
    <location>
        <begin position="1126"/>
        <end position="1164"/>
    </location>
</feature>
<name>A0A507DMD5_9FUNG</name>